<reference evidence="2" key="1">
    <citation type="submission" date="2020-03" db="EMBL/GenBank/DDBJ databases">
        <title>A high-quality chromosome-level genome assembly of a woody plant with both climbing and erect habits, Rhamnella rubrinervis.</title>
        <authorList>
            <person name="Lu Z."/>
            <person name="Yang Y."/>
            <person name="Zhu X."/>
            <person name="Sun Y."/>
        </authorList>
    </citation>
    <scope>NUCLEOTIDE SEQUENCE</scope>
    <source>
        <strain evidence="2">BYM</strain>
        <tissue evidence="2">Leaf</tissue>
    </source>
</reference>
<evidence type="ECO:0000313" key="2">
    <source>
        <dbReference type="EMBL" id="KAF3457636.1"/>
    </source>
</evidence>
<dbReference type="Proteomes" id="UP000796880">
    <property type="component" value="Unassembled WGS sequence"/>
</dbReference>
<comment type="caution">
    <text evidence="2">The sequence shown here is derived from an EMBL/GenBank/DDBJ whole genome shotgun (WGS) entry which is preliminary data.</text>
</comment>
<dbReference type="Gene3D" id="3.90.1720.10">
    <property type="entry name" value="endopeptidase domain like (from Nostoc punctiforme)"/>
    <property type="match status" value="1"/>
</dbReference>
<organism evidence="2 3">
    <name type="scientific">Rhamnella rubrinervis</name>
    <dbReference type="NCBI Taxonomy" id="2594499"/>
    <lineage>
        <taxon>Eukaryota</taxon>
        <taxon>Viridiplantae</taxon>
        <taxon>Streptophyta</taxon>
        <taxon>Embryophyta</taxon>
        <taxon>Tracheophyta</taxon>
        <taxon>Spermatophyta</taxon>
        <taxon>Magnoliopsida</taxon>
        <taxon>eudicotyledons</taxon>
        <taxon>Gunneridae</taxon>
        <taxon>Pentapetalae</taxon>
        <taxon>rosids</taxon>
        <taxon>fabids</taxon>
        <taxon>Rosales</taxon>
        <taxon>Rhamnaceae</taxon>
        <taxon>rhamnoid group</taxon>
        <taxon>Rhamneae</taxon>
        <taxon>Rhamnella</taxon>
    </lineage>
</organism>
<dbReference type="AlphaFoldDB" id="A0A8K0HR80"/>
<accession>A0A8K0HR80</accession>
<dbReference type="PANTHER" id="PTHR46137">
    <property type="entry name" value="OS05G0310600 PROTEIN"/>
    <property type="match status" value="1"/>
</dbReference>
<sequence length="260" mass="29557">MDLMSRKIGRDELRPGDHIYTWRSGYSYSHHGIYVGDGKVIHLTRGPGLIIFSNSSRSSDDRVVCCDMEDFLCDGQLYRFEYGVSRFVFLTKRPGTCSLASSDPPEQVLHRASYLLEYGFGNYNLLSRNCEDFAIYCKTGVIKADVSFSGQIKSLVAAVTAVTIIPYRFLPASLIGVALVVCSLYCLCRLCSDVRTGIRDFDVVAVEKLARLSDTQNIREKMNMMENSTTRWFLRHCLHYMVTRTFVLEMDISEYNSSMD</sequence>
<dbReference type="EMBL" id="VOIH02000001">
    <property type="protein sequence ID" value="KAF3457636.1"/>
    <property type="molecule type" value="Genomic_DNA"/>
</dbReference>
<dbReference type="PROSITE" id="PS51934">
    <property type="entry name" value="LRAT"/>
    <property type="match status" value="1"/>
</dbReference>
<protein>
    <recommendedName>
        <fullName evidence="1">LRAT domain-containing protein</fullName>
    </recommendedName>
</protein>
<evidence type="ECO:0000259" key="1">
    <source>
        <dbReference type="PROSITE" id="PS51934"/>
    </source>
</evidence>
<gene>
    <name evidence="2" type="ORF">FNV43_RR02294</name>
</gene>
<feature type="domain" description="LRAT" evidence="1">
    <location>
        <begin position="20"/>
        <end position="146"/>
    </location>
</feature>
<dbReference type="InterPro" id="IPR038765">
    <property type="entry name" value="Papain-like_cys_pep_sf"/>
</dbReference>
<dbReference type="InterPro" id="IPR007053">
    <property type="entry name" value="LRAT_dom"/>
</dbReference>
<keyword evidence="3" id="KW-1185">Reference proteome</keyword>
<evidence type="ECO:0000313" key="3">
    <source>
        <dbReference type="Proteomes" id="UP000796880"/>
    </source>
</evidence>
<dbReference type="SUPFAM" id="SSF54001">
    <property type="entry name" value="Cysteine proteinases"/>
    <property type="match status" value="1"/>
</dbReference>
<dbReference type="OrthoDB" id="421951at2759"/>
<dbReference type="PANTHER" id="PTHR46137:SF3">
    <property type="entry name" value="OS05G0310600 PROTEIN"/>
    <property type="match status" value="1"/>
</dbReference>
<name>A0A8K0HR80_9ROSA</name>
<proteinExistence type="predicted"/>
<dbReference type="Pfam" id="PF04970">
    <property type="entry name" value="LRAT"/>
    <property type="match status" value="1"/>
</dbReference>